<evidence type="ECO:0000259" key="1">
    <source>
        <dbReference type="Pfam" id="PF03807"/>
    </source>
</evidence>
<dbReference type="InterPro" id="IPR028939">
    <property type="entry name" value="P5C_Rdtase_cat_N"/>
</dbReference>
<name>U2RNF6_LEIAQ</name>
<evidence type="ECO:0000313" key="2">
    <source>
        <dbReference type="EMBL" id="ERK70099.1"/>
    </source>
</evidence>
<dbReference type="Proteomes" id="UP000016605">
    <property type="component" value="Unassembled WGS sequence"/>
</dbReference>
<reference evidence="2 3" key="1">
    <citation type="submission" date="2013-08" db="EMBL/GenBank/DDBJ databases">
        <authorList>
            <person name="Weinstock G."/>
            <person name="Sodergren E."/>
            <person name="Wylie T."/>
            <person name="Fulton L."/>
            <person name="Fulton R."/>
            <person name="Fronick C."/>
            <person name="O'Laughlin M."/>
            <person name="Godfrey J."/>
            <person name="Miner T."/>
            <person name="Herter B."/>
            <person name="Appelbaum E."/>
            <person name="Cordes M."/>
            <person name="Lek S."/>
            <person name="Wollam A."/>
            <person name="Pepin K.H."/>
            <person name="Palsikar V.B."/>
            <person name="Mitreva M."/>
            <person name="Wilson R.K."/>
        </authorList>
    </citation>
    <scope>NUCLEOTIDE SEQUENCE [LARGE SCALE GENOMIC DNA]</scope>
    <source>
        <strain evidence="2 3">ATCC 14665</strain>
    </source>
</reference>
<dbReference type="InterPro" id="IPR036291">
    <property type="entry name" value="NAD(P)-bd_dom_sf"/>
</dbReference>
<dbReference type="HOGENOM" id="CLU_3018900_0_0_11"/>
<dbReference type="RefSeq" id="WP_021764171.1">
    <property type="nucleotide sequence ID" value="NZ_KI272422.1"/>
</dbReference>
<accession>U2RNF6</accession>
<sequence>MTTIGLIGSGHIGSQLARLAVAHGYSVVLSNSRGPETLSDLVAELGPQARAATPAE</sequence>
<proteinExistence type="predicted"/>
<feature type="domain" description="Pyrroline-5-carboxylate reductase catalytic N-terminal" evidence="1">
    <location>
        <begin position="3"/>
        <end position="53"/>
    </location>
</feature>
<dbReference type="AlphaFoldDB" id="U2RNF6"/>
<dbReference type="EMBL" id="AWVQ01000526">
    <property type="protein sequence ID" value="ERK70099.1"/>
    <property type="molecule type" value="Genomic_DNA"/>
</dbReference>
<feature type="non-terminal residue" evidence="2">
    <location>
        <position position="56"/>
    </location>
</feature>
<dbReference type="Gene3D" id="3.40.50.720">
    <property type="entry name" value="NAD(P)-binding Rossmann-like Domain"/>
    <property type="match status" value="1"/>
</dbReference>
<dbReference type="Pfam" id="PF03807">
    <property type="entry name" value="F420_oxidored"/>
    <property type="match status" value="1"/>
</dbReference>
<dbReference type="SUPFAM" id="SSF51735">
    <property type="entry name" value="NAD(P)-binding Rossmann-fold domains"/>
    <property type="match status" value="1"/>
</dbReference>
<gene>
    <name evidence="2" type="ORF">N136_03567</name>
</gene>
<organism evidence="2 3">
    <name type="scientific">Leifsonia aquatica ATCC 14665</name>
    <dbReference type="NCBI Taxonomy" id="1358026"/>
    <lineage>
        <taxon>Bacteria</taxon>
        <taxon>Bacillati</taxon>
        <taxon>Actinomycetota</taxon>
        <taxon>Actinomycetes</taxon>
        <taxon>Micrococcales</taxon>
        <taxon>Microbacteriaceae</taxon>
        <taxon>Leifsonia</taxon>
    </lineage>
</organism>
<comment type="caution">
    <text evidence="2">The sequence shown here is derived from an EMBL/GenBank/DDBJ whole genome shotgun (WGS) entry which is preliminary data.</text>
</comment>
<protein>
    <recommendedName>
        <fullName evidence="1">Pyrroline-5-carboxylate reductase catalytic N-terminal domain-containing protein</fullName>
    </recommendedName>
</protein>
<evidence type="ECO:0000313" key="3">
    <source>
        <dbReference type="Proteomes" id="UP000016605"/>
    </source>
</evidence>